<keyword evidence="2" id="KW-0472">Membrane</keyword>
<dbReference type="RefSeq" id="WP_008038047.1">
    <property type="nucleotide sequence ID" value="NZ_JH725147.1"/>
</dbReference>
<feature type="transmembrane region" description="Helical" evidence="2">
    <location>
        <begin position="21"/>
        <end position="45"/>
    </location>
</feature>
<dbReference type="EMBL" id="AIMB01000003">
    <property type="protein sequence ID" value="EJF91133.1"/>
    <property type="molecule type" value="Genomic_DNA"/>
</dbReference>
<feature type="domain" description="Solute-binding protein family 3/N-terminal" evidence="3">
    <location>
        <begin position="61"/>
        <end position="291"/>
    </location>
</feature>
<keyword evidence="5" id="KW-1185">Reference proteome</keyword>
<sequence length="302" mass="34636">MSKIIHEVYQKMTNLTQHRRILLSIVMSFCFTANVFAQNALPYFFNPHERFEPPHHINLTRLRFLTTVDFEPFNIIDRTGRLSGYNIDLLSALCSELKLETICQIEALPWEELVPHLINGDGEAIIAGLNETPKNEASLLFTQTYLRFPARFIANHSIQNLKINKDNLRSLKIGLIGNTLHEKIFTAYFPHIEREIFDTEDDLQSALRNQEIDLAFGDGLSFSSWLNHSDAKNCCHFVGAPYIAPQILPQGMRIAVTKENPQLVQALNYALASLEKKGKLTELYLRYFPIGFYDIQSTTFVE</sequence>
<evidence type="ECO:0000313" key="5">
    <source>
        <dbReference type="Proteomes" id="UP000008952"/>
    </source>
</evidence>
<proteinExistence type="predicted"/>
<gene>
    <name evidence="4" type="ORF">ME5_00465</name>
</gene>
<keyword evidence="2" id="KW-1133">Transmembrane helix</keyword>
<dbReference type="SMART" id="SM00062">
    <property type="entry name" value="PBPb"/>
    <property type="match status" value="1"/>
</dbReference>
<dbReference type="InterPro" id="IPR001638">
    <property type="entry name" value="Solute-binding_3/MltF_N"/>
</dbReference>
<accession>J0ZR22</accession>
<keyword evidence="2" id="KW-0812">Transmembrane</keyword>
<keyword evidence="1" id="KW-0732">Signal</keyword>
<dbReference type="SUPFAM" id="SSF53850">
    <property type="entry name" value="Periplasmic binding protein-like II"/>
    <property type="match status" value="1"/>
</dbReference>
<evidence type="ECO:0000256" key="1">
    <source>
        <dbReference type="ARBA" id="ARBA00022729"/>
    </source>
</evidence>
<dbReference type="PANTHER" id="PTHR35936">
    <property type="entry name" value="MEMBRANE-BOUND LYTIC MUREIN TRANSGLYCOSYLASE F"/>
    <property type="match status" value="1"/>
</dbReference>
<dbReference type="PANTHER" id="PTHR35936:SF35">
    <property type="entry name" value="L-CYSTINE-BINDING PROTEIN TCYJ"/>
    <property type="match status" value="1"/>
</dbReference>
<dbReference type="PATRIC" id="fig|1094558.3.peg.514"/>
<evidence type="ECO:0000256" key="2">
    <source>
        <dbReference type="SAM" id="Phobius"/>
    </source>
</evidence>
<reference evidence="4 5" key="1">
    <citation type="submission" date="2012-03" db="EMBL/GenBank/DDBJ databases">
        <title>The Genome Sequence of Bartonella tamiae Th239.</title>
        <authorList>
            <consortium name="The Broad Institute Genome Sequencing Platform"/>
            <consortium name="The Broad Institute Genome Sequencing Center for Infectious Disease"/>
            <person name="Feldgarden M."/>
            <person name="Kirby J."/>
            <person name="Kosoy M."/>
            <person name="Birtles R."/>
            <person name="Probert W.S."/>
            <person name="Chiaraviglio L."/>
            <person name="Young S.K."/>
            <person name="Zeng Q."/>
            <person name="Gargeya S."/>
            <person name="Fitzgerald M."/>
            <person name="Haas B."/>
            <person name="Abouelleil A."/>
            <person name="Alvarado L."/>
            <person name="Arachchi H.M."/>
            <person name="Berlin A."/>
            <person name="Chapman S.B."/>
            <person name="Gearin G."/>
            <person name="Goldberg J."/>
            <person name="Griggs A."/>
            <person name="Gujja S."/>
            <person name="Hansen M."/>
            <person name="Heiman D."/>
            <person name="Howarth C."/>
            <person name="Larimer J."/>
            <person name="Lui A."/>
            <person name="MacDonald P.J.P."/>
            <person name="McCowen C."/>
            <person name="Montmayeur A."/>
            <person name="Murphy C."/>
            <person name="Neiman D."/>
            <person name="Pearson M."/>
            <person name="Priest M."/>
            <person name="Roberts A."/>
            <person name="Saif S."/>
            <person name="Shea T."/>
            <person name="Sisk P."/>
            <person name="Stolte C."/>
            <person name="Sykes S."/>
            <person name="Wortman J."/>
            <person name="Nusbaum C."/>
            <person name="Birren B."/>
        </authorList>
    </citation>
    <scope>NUCLEOTIDE SEQUENCE [LARGE SCALE GENOMIC DNA]</scope>
    <source>
        <strain evidence="4 5">Th239</strain>
    </source>
</reference>
<evidence type="ECO:0000259" key="3">
    <source>
        <dbReference type="SMART" id="SM00062"/>
    </source>
</evidence>
<dbReference type="AlphaFoldDB" id="J0ZR22"/>
<dbReference type="Proteomes" id="UP000008952">
    <property type="component" value="Unassembled WGS sequence"/>
</dbReference>
<organism evidence="4 5">
    <name type="scientific">Bartonella tamiae Th239</name>
    <dbReference type="NCBI Taxonomy" id="1094558"/>
    <lineage>
        <taxon>Bacteria</taxon>
        <taxon>Pseudomonadati</taxon>
        <taxon>Pseudomonadota</taxon>
        <taxon>Alphaproteobacteria</taxon>
        <taxon>Hyphomicrobiales</taxon>
        <taxon>Bartonellaceae</taxon>
        <taxon>Bartonella</taxon>
    </lineage>
</organism>
<dbReference type="Gene3D" id="3.40.190.10">
    <property type="entry name" value="Periplasmic binding protein-like II"/>
    <property type="match status" value="2"/>
</dbReference>
<dbReference type="Pfam" id="PF00497">
    <property type="entry name" value="SBP_bac_3"/>
    <property type="match status" value="1"/>
</dbReference>
<protein>
    <recommendedName>
        <fullName evidence="3">Solute-binding protein family 3/N-terminal domain-containing protein</fullName>
    </recommendedName>
</protein>
<dbReference type="OrthoDB" id="9796586at2"/>
<dbReference type="eggNOG" id="COG0834">
    <property type="taxonomic scope" value="Bacteria"/>
</dbReference>
<name>J0ZR22_9HYPH</name>
<evidence type="ECO:0000313" key="4">
    <source>
        <dbReference type="EMBL" id="EJF91133.1"/>
    </source>
</evidence>
<comment type="caution">
    <text evidence="4">The sequence shown here is derived from an EMBL/GenBank/DDBJ whole genome shotgun (WGS) entry which is preliminary data.</text>
</comment>
<dbReference type="STRING" id="1094558.ME5_00465"/>
<dbReference type="HOGENOM" id="CLU_019602_18_0_5"/>